<dbReference type="STRING" id="6186.A0A183L1K7"/>
<dbReference type="WBParaSite" id="SCUD_0002121001-mRNA-1">
    <property type="protein sequence ID" value="SCUD_0002121001-mRNA-1"/>
    <property type="gene ID" value="SCUD_0002121001"/>
</dbReference>
<reference evidence="5" key="1">
    <citation type="submission" date="2016-06" db="UniProtKB">
        <authorList>
            <consortium name="WormBaseParasite"/>
        </authorList>
    </citation>
    <scope>IDENTIFICATION</scope>
</reference>
<evidence type="ECO:0000313" key="3">
    <source>
        <dbReference type="EMBL" id="VDP74712.1"/>
    </source>
</evidence>
<feature type="domain" description="CEMIP beta-helix" evidence="2">
    <location>
        <begin position="36"/>
        <end position="118"/>
    </location>
</feature>
<dbReference type="AlphaFoldDB" id="A0A183L1K7"/>
<accession>A0A183L1K7</accession>
<dbReference type="PANTHER" id="PTHR46769:SF2">
    <property type="entry name" value="FIBROCYSTIN-L ISOFORM 2 PRECURSOR-RELATED"/>
    <property type="match status" value="1"/>
</dbReference>
<name>A0A183L1K7_9TREM</name>
<proteinExistence type="predicted"/>
<dbReference type="InterPro" id="IPR052387">
    <property type="entry name" value="Fibrocystin"/>
</dbReference>
<evidence type="ECO:0000313" key="4">
    <source>
        <dbReference type="Proteomes" id="UP000279833"/>
    </source>
</evidence>
<reference evidence="3 4" key="2">
    <citation type="submission" date="2018-11" db="EMBL/GenBank/DDBJ databases">
        <authorList>
            <consortium name="Pathogen Informatics"/>
        </authorList>
    </citation>
    <scope>NUCLEOTIDE SEQUENCE [LARGE SCALE GENOMIC DNA]</scope>
    <source>
        <strain evidence="3">Dakar</strain>
        <strain evidence="4">Dakar, Senegal</strain>
    </source>
</reference>
<dbReference type="EMBL" id="UZAK01046033">
    <property type="protein sequence ID" value="VDP74712.1"/>
    <property type="molecule type" value="Genomic_DNA"/>
</dbReference>
<evidence type="ECO:0000256" key="1">
    <source>
        <dbReference type="ARBA" id="ARBA00022729"/>
    </source>
</evidence>
<dbReference type="Proteomes" id="UP000279833">
    <property type="component" value="Unassembled WGS sequence"/>
</dbReference>
<organism evidence="5">
    <name type="scientific">Schistosoma curassoni</name>
    <dbReference type="NCBI Taxonomy" id="6186"/>
    <lineage>
        <taxon>Eukaryota</taxon>
        <taxon>Metazoa</taxon>
        <taxon>Spiralia</taxon>
        <taxon>Lophotrochozoa</taxon>
        <taxon>Platyhelminthes</taxon>
        <taxon>Trematoda</taxon>
        <taxon>Digenea</taxon>
        <taxon>Strigeidida</taxon>
        <taxon>Schistosomatoidea</taxon>
        <taxon>Schistosomatidae</taxon>
        <taxon>Schistosoma</taxon>
    </lineage>
</organism>
<dbReference type="Pfam" id="PF24606">
    <property type="entry name" value="CEMIP_beta-hel"/>
    <property type="match status" value="1"/>
</dbReference>
<protein>
    <submittedName>
        <fullName evidence="5">ANK_REP_REGION domain-containing protein</fullName>
    </submittedName>
</protein>
<dbReference type="InterPro" id="IPR055401">
    <property type="entry name" value="CEMIP_beta-hel_dom"/>
</dbReference>
<evidence type="ECO:0000259" key="2">
    <source>
        <dbReference type="Pfam" id="PF24606"/>
    </source>
</evidence>
<dbReference type="PANTHER" id="PTHR46769">
    <property type="entry name" value="POLYCYSTIC KIDNEY AND HEPATIC DISEASE 1 (AUTOSOMAL RECESSIVE)-LIKE 1"/>
    <property type="match status" value="1"/>
</dbReference>
<sequence>MKSNIIIQGDDQSVNTKFGGRILISQTLYEGDILYGQLKLSGVHFYRMGQKDFNTVTDARFPIAFISAGDMNNISYIKSCLFENSLSTALGGFATTGLYMENNIFYKTLAIWLTDGNHKLIHNLLIESIWSGELTTDNQNLGILFEAALDIKQASDLILQRNSIAGAERLCVYTQGNPCGESSTTIW</sequence>
<keyword evidence="4" id="KW-1185">Reference proteome</keyword>
<evidence type="ECO:0000313" key="5">
    <source>
        <dbReference type="WBParaSite" id="SCUD_0002121001-mRNA-1"/>
    </source>
</evidence>
<keyword evidence="1" id="KW-0732">Signal</keyword>
<gene>
    <name evidence="3" type="ORF">SCUD_LOCUS21207</name>
</gene>